<reference evidence="7 8" key="2">
    <citation type="journal article" date="2013" name="PLoS ONE">
        <title>INDIGO - INtegrated Data Warehouse of MIcrobial GenOmes with Examples from the Red Sea Extremophiles.</title>
        <authorList>
            <person name="Alam I."/>
            <person name="Antunes A."/>
            <person name="Kamau A.A."/>
            <person name="Ba Alawi W."/>
            <person name="Kalkatawi M."/>
            <person name="Stingl U."/>
            <person name="Bajic V.B."/>
        </authorList>
    </citation>
    <scope>NUCLEOTIDE SEQUENCE [LARGE SCALE GENOMIC DNA]</scope>
    <source>
        <strain evidence="7 8">SARL4B</strain>
    </source>
</reference>
<dbReference type="CDD" id="cd01127">
    <property type="entry name" value="TrwB_TraG_TraD_VirD4"/>
    <property type="match status" value="1"/>
</dbReference>
<comment type="catalytic activity">
    <reaction evidence="2">
        <text>Couples ATP hydrolysis with the unwinding of duplex DNA by translocating in the 3'-5' direction.</text>
        <dbReference type="EC" id="5.6.2.4"/>
    </reaction>
</comment>
<gene>
    <name evidence="7" type="ORF">HLRTI_000440</name>
</gene>
<dbReference type="Proteomes" id="UP000003861">
    <property type="component" value="Unassembled WGS sequence"/>
</dbReference>
<dbReference type="Gene3D" id="1.20.58.60">
    <property type="match status" value="1"/>
</dbReference>
<feature type="coiled-coil region" evidence="5">
    <location>
        <begin position="379"/>
        <end position="420"/>
    </location>
</feature>
<evidence type="ECO:0000259" key="6">
    <source>
        <dbReference type="Pfam" id="PF01935"/>
    </source>
</evidence>
<dbReference type="SUPFAM" id="SSF52540">
    <property type="entry name" value="P-loop containing nucleoside triphosphate hydrolases"/>
    <property type="match status" value="1"/>
</dbReference>
<evidence type="ECO:0000256" key="5">
    <source>
        <dbReference type="SAM" id="Coils"/>
    </source>
</evidence>
<dbReference type="EMBL" id="AFNT02000003">
    <property type="protein sequence ID" value="ERJ07398.1"/>
    <property type="molecule type" value="Genomic_DNA"/>
</dbReference>
<protein>
    <recommendedName>
        <fullName evidence="6">Helicase HerA central domain-containing protein</fullName>
    </recommendedName>
</protein>
<evidence type="ECO:0000313" key="8">
    <source>
        <dbReference type="Proteomes" id="UP000003861"/>
    </source>
</evidence>
<comment type="similarity">
    <text evidence="1">Belongs to the HerA family.</text>
</comment>
<feature type="coiled-coil region" evidence="5">
    <location>
        <begin position="294"/>
        <end position="345"/>
    </location>
</feature>
<evidence type="ECO:0000256" key="1">
    <source>
        <dbReference type="ARBA" id="ARBA00007816"/>
    </source>
</evidence>
<dbReference type="PATRIC" id="fig|1033806.13.peg.374"/>
<dbReference type="AlphaFoldDB" id="U2E5A5"/>
<dbReference type="Gene3D" id="3.40.50.300">
    <property type="entry name" value="P-loop containing nucleotide triphosphate hydrolases"/>
    <property type="match status" value="1"/>
</dbReference>
<proteinExistence type="inferred from homology"/>
<organism evidence="7 8">
    <name type="scientific">Halorhabdus tiamatea SARL4B</name>
    <dbReference type="NCBI Taxonomy" id="1033806"/>
    <lineage>
        <taxon>Archaea</taxon>
        <taxon>Methanobacteriati</taxon>
        <taxon>Methanobacteriota</taxon>
        <taxon>Stenosarchaea group</taxon>
        <taxon>Halobacteria</taxon>
        <taxon>Halobacteriales</taxon>
        <taxon>Haloarculaceae</taxon>
        <taxon>Halorhabdus</taxon>
    </lineage>
</organism>
<feature type="coiled-coil region" evidence="5">
    <location>
        <begin position="445"/>
        <end position="479"/>
    </location>
</feature>
<evidence type="ECO:0000313" key="7">
    <source>
        <dbReference type="EMBL" id="ERJ07398.1"/>
    </source>
</evidence>
<reference evidence="7 8" key="1">
    <citation type="journal article" date="2011" name="J. Bacteriol.">
        <title>Genome sequence of Halorhabdus tiamatea, the first archaeon isolated from a deep-sea anoxic brine lake.</title>
        <authorList>
            <person name="Antunes A."/>
            <person name="Alam I."/>
            <person name="Bajic V.B."/>
            <person name="Stingl U."/>
        </authorList>
    </citation>
    <scope>NUCLEOTIDE SEQUENCE [LARGE SCALE GENOMIC DNA]</scope>
    <source>
        <strain evidence="7 8">SARL4B</strain>
    </source>
</reference>
<dbReference type="PANTHER" id="PTHR42957:SF1">
    <property type="entry name" value="HELICASE MJ1565-RELATED"/>
    <property type="match status" value="1"/>
</dbReference>
<keyword evidence="5" id="KW-0175">Coiled coil</keyword>
<comment type="catalytic activity">
    <reaction evidence="4">
        <text>ATP + H2O = ADP + phosphate + H(+)</text>
        <dbReference type="Rhea" id="RHEA:13065"/>
        <dbReference type="ChEBI" id="CHEBI:15377"/>
        <dbReference type="ChEBI" id="CHEBI:15378"/>
        <dbReference type="ChEBI" id="CHEBI:30616"/>
        <dbReference type="ChEBI" id="CHEBI:43474"/>
        <dbReference type="ChEBI" id="CHEBI:456216"/>
        <dbReference type="EC" id="5.6.2.4"/>
    </reaction>
</comment>
<feature type="domain" description="Helicase HerA central" evidence="6">
    <location>
        <begin position="46"/>
        <end position="106"/>
    </location>
</feature>
<dbReference type="InterPro" id="IPR002789">
    <property type="entry name" value="HerA_central"/>
</dbReference>
<evidence type="ECO:0000256" key="4">
    <source>
        <dbReference type="ARBA" id="ARBA00048988"/>
    </source>
</evidence>
<dbReference type="GO" id="GO:0043138">
    <property type="term" value="F:3'-5' DNA helicase activity"/>
    <property type="evidence" value="ECO:0007669"/>
    <property type="project" value="UniProtKB-EC"/>
</dbReference>
<dbReference type="PANTHER" id="PTHR42957">
    <property type="entry name" value="HELICASE MJ1565-RELATED"/>
    <property type="match status" value="1"/>
</dbReference>
<evidence type="ECO:0000256" key="2">
    <source>
        <dbReference type="ARBA" id="ARBA00034617"/>
    </source>
</evidence>
<evidence type="ECO:0000256" key="3">
    <source>
        <dbReference type="ARBA" id="ARBA00048954"/>
    </source>
</evidence>
<accession>U2E5A5</accession>
<dbReference type="InterPro" id="IPR027417">
    <property type="entry name" value="P-loop_NTPase"/>
</dbReference>
<comment type="catalytic activity">
    <reaction evidence="3">
        <text>ATP + H2O = ADP + phosphate + H(+)</text>
        <dbReference type="Rhea" id="RHEA:13065"/>
        <dbReference type="ChEBI" id="CHEBI:15377"/>
        <dbReference type="ChEBI" id="CHEBI:15378"/>
        <dbReference type="ChEBI" id="CHEBI:30616"/>
        <dbReference type="ChEBI" id="CHEBI:43474"/>
        <dbReference type="ChEBI" id="CHEBI:456216"/>
        <dbReference type="EC" id="5.6.2.3"/>
    </reaction>
</comment>
<sequence length="596" mass="67345">MVTTVTGDERTDIEPETPIRLGTDVETEGEIDLPVAEVLTGRAFATGKSGSGKSNSANVVAEELLERGFALLIIDKDGEYWSLKEEYEILHAGADQECDIQVSPEHGEKLASLALEQNIPIILDLSGFFDEDEADDLIYETARHLFSKEKRLKKPFLIIAEEAHEYIPEQGGSDVANMMVRIGKRGRKRGLGLFAVSQRPQDVKKSYISQCDWLLWHRLTWDTETKVVRRVINKETANAVTDLEDGEAFLQADFLDDPLLRVQVKRMRTFDGGATPDLDGFNEPELKSVSDNLVGELEDISEREEQRKNRIEDLESRLEDRQDRVEELEDRVERLQDLRSMVESVDGIGETEAATVPGDLTVEIDGQTVSSPEVIEAEVLEIREENQNLREERDHLEQTVEEQRGEIEDLREQLDDLEWIDGHVDEIEEATRRLADIVGLDVDGDSGLQATLQEKNERIQELEAEREALASRVKEFEEQPPNESRGSDSIITTGKEDLDRLFDHEVVKGEFELAVEEGSYAMEKYKKLLATVVNSGSDGVTPQAAAKVLSVSDTTAREVMRDLRNCGFLRSEGNRPEAFYLDRNRLDRRVDVADQM</sequence>
<dbReference type="Pfam" id="PF01935">
    <property type="entry name" value="DUF87"/>
    <property type="match status" value="1"/>
</dbReference>
<comment type="caution">
    <text evidence="7">The sequence shown here is derived from an EMBL/GenBank/DDBJ whole genome shotgun (WGS) entry which is preliminary data.</text>
</comment>
<name>U2E5A5_9EURY</name>
<dbReference type="RefSeq" id="WP_021029328.1">
    <property type="nucleotide sequence ID" value="NZ_AFNT02000003.1"/>
</dbReference>
<dbReference type="InterPro" id="IPR008571">
    <property type="entry name" value="HerA-like"/>
</dbReference>
<dbReference type="GO" id="GO:0043139">
    <property type="term" value="F:5'-3' DNA helicase activity"/>
    <property type="evidence" value="ECO:0007669"/>
    <property type="project" value="UniProtKB-EC"/>
</dbReference>